<evidence type="ECO:0000313" key="7">
    <source>
        <dbReference type="Proteomes" id="UP001488838"/>
    </source>
</evidence>
<name>A0AAW0JM58_MYOGA</name>
<evidence type="ECO:0000256" key="1">
    <source>
        <dbReference type="ARBA" id="ARBA00022723"/>
    </source>
</evidence>
<feature type="compositionally biased region" description="Basic and acidic residues" evidence="4">
    <location>
        <begin position="63"/>
        <end position="77"/>
    </location>
</feature>
<dbReference type="Proteomes" id="UP001488838">
    <property type="component" value="Unassembled WGS sequence"/>
</dbReference>
<feature type="domain" description="MYND-type" evidence="5">
    <location>
        <begin position="22"/>
        <end position="44"/>
    </location>
</feature>
<feature type="region of interest" description="Disordered" evidence="4">
    <location>
        <begin position="49"/>
        <end position="106"/>
    </location>
</feature>
<evidence type="ECO:0000313" key="6">
    <source>
        <dbReference type="EMBL" id="KAK7827121.1"/>
    </source>
</evidence>
<gene>
    <name evidence="6" type="ORF">U0070_019917</name>
</gene>
<sequence length="106" mass="11440">MVWANCGVNLLGKGALVGSQIRKEGLSKCGRCKQAFYCDAECQRPAPQLPTRSECVHASPRSDQPRVRQKCDVEEVGKTAGLAGDHTKGNSSHQGRHPLILGDVEN</sequence>
<dbReference type="GO" id="GO:0008270">
    <property type="term" value="F:zinc ion binding"/>
    <property type="evidence" value="ECO:0007669"/>
    <property type="project" value="UniProtKB-KW"/>
</dbReference>
<keyword evidence="1" id="KW-0479">Metal-binding</keyword>
<comment type="caution">
    <text evidence="6">The sequence shown here is derived from an EMBL/GenBank/DDBJ whole genome shotgun (WGS) entry which is preliminary data.</text>
</comment>
<dbReference type="InterPro" id="IPR002893">
    <property type="entry name" value="Znf_MYND"/>
</dbReference>
<evidence type="ECO:0000256" key="2">
    <source>
        <dbReference type="ARBA" id="ARBA00022771"/>
    </source>
</evidence>
<organism evidence="6 7">
    <name type="scientific">Myodes glareolus</name>
    <name type="common">Bank vole</name>
    <name type="synonym">Clethrionomys glareolus</name>
    <dbReference type="NCBI Taxonomy" id="447135"/>
    <lineage>
        <taxon>Eukaryota</taxon>
        <taxon>Metazoa</taxon>
        <taxon>Chordata</taxon>
        <taxon>Craniata</taxon>
        <taxon>Vertebrata</taxon>
        <taxon>Euteleostomi</taxon>
        <taxon>Mammalia</taxon>
        <taxon>Eutheria</taxon>
        <taxon>Euarchontoglires</taxon>
        <taxon>Glires</taxon>
        <taxon>Rodentia</taxon>
        <taxon>Myomorpha</taxon>
        <taxon>Muroidea</taxon>
        <taxon>Cricetidae</taxon>
        <taxon>Arvicolinae</taxon>
        <taxon>Myodes</taxon>
    </lineage>
</organism>
<proteinExistence type="predicted"/>
<dbReference type="EMBL" id="JBBHLL010000031">
    <property type="protein sequence ID" value="KAK7827121.1"/>
    <property type="molecule type" value="Genomic_DNA"/>
</dbReference>
<dbReference type="Gene3D" id="6.10.140.2220">
    <property type="match status" value="1"/>
</dbReference>
<reference evidence="6 7" key="1">
    <citation type="journal article" date="2023" name="bioRxiv">
        <title>Conserved and derived expression patterns and positive selection on dental genes reveal complex evolutionary context of ever-growing rodent molars.</title>
        <authorList>
            <person name="Calamari Z.T."/>
            <person name="Song A."/>
            <person name="Cohen E."/>
            <person name="Akter M."/>
            <person name="Roy R.D."/>
            <person name="Hallikas O."/>
            <person name="Christensen M.M."/>
            <person name="Li P."/>
            <person name="Marangoni P."/>
            <person name="Jernvall J."/>
            <person name="Klein O.D."/>
        </authorList>
    </citation>
    <scope>NUCLEOTIDE SEQUENCE [LARGE SCALE GENOMIC DNA]</scope>
    <source>
        <strain evidence="6">V071</strain>
    </source>
</reference>
<dbReference type="AlphaFoldDB" id="A0AAW0JM58"/>
<evidence type="ECO:0000259" key="5">
    <source>
        <dbReference type="Pfam" id="PF01753"/>
    </source>
</evidence>
<evidence type="ECO:0000256" key="4">
    <source>
        <dbReference type="SAM" id="MobiDB-lite"/>
    </source>
</evidence>
<evidence type="ECO:0000256" key="3">
    <source>
        <dbReference type="ARBA" id="ARBA00022833"/>
    </source>
</evidence>
<dbReference type="SUPFAM" id="SSF144232">
    <property type="entry name" value="HIT/MYND zinc finger-like"/>
    <property type="match status" value="1"/>
</dbReference>
<keyword evidence="7" id="KW-1185">Reference proteome</keyword>
<dbReference type="Pfam" id="PF01753">
    <property type="entry name" value="zf-MYND"/>
    <property type="match status" value="1"/>
</dbReference>
<keyword evidence="3" id="KW-0862">Zinc</keyword>
<accession>A0AAW0JM58</accession>
<keyword evidence="2" id="KW-0863">Zinc-finger</keyword>
<protein>
    <recommendedName>
        <fullName evidence="5">MYND-type domain-containing protein</fullName>
    </recommendedName>
</protein>